<feature type="compositionally biased region" description="Low complexity" evidence="1">
    <location>
        <begin position="46"/>
        <end position="79"/>
    </location>
</feature>
<feature type="region of interest" description="Disordered" evidence="1">
    <location>
        <begin position="360"/>
        <end position="486"/>
    </location>
</feature>
<dbReference type="Proteomes" id="UP000087171">
    <property type="component" value="Chromosome Ca7"/>
</dbReference>
<dbReference type="Pfam" id="PF20167">
    <property type="entry name" value="Transposase_32"/>
    <property type="match status" value="1"/>
</dbReference>
<organism evidence="3 4">
    <name type="scientific">Cicer arietinum</name>
    <name type="common">Chickpea</name>
    <name type="synonym">Garbanzo</name>
    <dbReference type="NCBI Taxonomy" id="3827"/>
    <lineage>
        <taxon>Eukaryota</taxon>
        <taxon>Viridiplantae</taxon>
        <taxon>Streptophyta</taxon>
        <taxon>Embryophyta</taxon>
        <taxon>Tracheophyta</taxon>
        <taxon>Spermatophyta</taxon>
        <taxon>Magnoliopsida</taxon>
        <taxon>eudicotyledons</taxon>
        <taxon>Gunneridae</taxon>
        <taxon>Pentapetalae</taxon>
        <taxon>rosids</taxon>
        <taxon>fabids</taxon>
        <taxon>Fabales</taxon>
        <taxon>Fabaceae</taxon>
        <taxon>Papilionoideae</taxon>
        <taxon>50 kb inversion clade</taxon>
        <taxon>NPAAA clade</taxon>
        <taxon>Hologalegina</taxon>
        <taxon>IRL clade</taxon>
        <taxon>Cicereae</taxon>
        <taxon>Cicer</taxon>
    </lineage>
</organism>
<gene>
    <name evidence="4" type="primary">LOC101507149</name>
</gene>
<feature type="compositionally biased region" description="Basic residues" evidence="1">
    <location>
        <begin position="1"/>
        <end position="13"/>
    </location>
</feature>
<feature type="region of interest" description="Disordered" evidence="1">
    <location>
        <begin position="1"/>
        <end position="79"/>
    </location>
</feature>
<dbReference type="eggNOG" id="ENOG502SWY9">
    <property type="taxonomic scope" value="Eukaryota"/>
</dbReference>
<name>A0A1S2YWQ4_CICAR</name>
<dbReference type="OrthoDB" id="848707at2759"/>
<protein>
    <submittedName>
        <fullName evidence="4">Uncharacterized protein LOC101507149</fullName>
    </submittedName>
</protein>
<accession>A0A1S2YWQ4</accession>
<dbReference type="PaxDb" id="3827-XP_004511140.1"/>
<feature type="compositionally biased region" description="Polar residues" evidence="1">
    <location>
        <begin position="373"/>
        <end position="385"/>
    </location>
</feature>
<evidence type="ECO:0000259" key="2">
    <source>
        <dbReference type="Pfam" id="PF20167"/>
    </source>
</evidence>
<reference evidence="3" key="1">
    <citation type="journal article" date="2013" name="Nat. Biotechnol.">
        <title>Draft genome sequence of chickpea (Cicer arietinum) provides a resource for trait improvement.</title>
        <authorList>
            <person name="Varshney R.K."/>
            <person name="Song C."/>
            <person name="Saxena R.K."/>
            <person name="Azam S."/>
            <person name="Yu S."/>
            <person name="Sharpe A.G."/>
            <person name="Cannon S."/>
            <person name="Baek J."/>
            <person name="Rosen B.D."/>
            <person name="Tar'an B."/>
            <person name="Millan T."/>
            <person name="Zhang X."/>
            <person name="Ramsay L.D."/>
            <person name="Iwata A."/>
            <person name="Wang Y."/>
            <person name="Nelson W."/>
            <person name="Farmer A.D."/>
            <person name="Gaur P.M."/>
            <person name="Soderlund C."/>
            <person name="Penmetsa R.V."/>
            <person name="Xu C."/>
            <person name="Bharti A.K."/>
            <person name="He W."/>
            <person name="Winter P."/>
            <person name="Zhao S."/>
            <person name="Hane J.K."/>
            <person name="Carrasquilla-Garcia N."/>
            <person name="Condie J.A."/>
            <person name="Upadhyaya H.D."/>
            <person name="Luo M.C."/>
            <person name="Thudi M."/>
            <person name="Gowda C.L."/>
            <person name="Singh N.P."/>
            <person name="Lichtenzveig J."/>
            <person name="Gali K.K."/>
            <person name="Rubio J."/>
            <person name="Nadarajan N."/>
            <person name="Dolezel J."/>
            <person name="Bansal K.C."/>
            <person name="Xu X."/>
            <person name="Edwards D."/>
            <person name="Zhang G."/>
            <person name="Kahl G."/>
            <person name="Gil J."/>
            <person name="Singh K.B."/>
            <person name="Datta S.K."/>
            <person name="Jackson S.A."/>
            <person name="Wang J."/>
            <person name="Cook D.R."/>
        </authorList>
    </citation>
    <scope>NUCLEOTIDE SEQUENCE [LARGE SCALE GENOMIC DNA]</scope>
    <source>
        <strain evidence="3">cv. CDC Frontier</strain>
    </source>
</reference>
<reference evidence="4" key="2">
    <citation type="submission" date="2025-08" db="UniProtKB">
        <authorList>
            <consortium name="RefSeq"/>
        </authorList>
    </citation>
    <scope>IDENTIFICATION</scope>
    <source>
        <tissue evidence="4">Etiolated seedlings</tissue>
    </source>
</reference>
<dbReference type="InterPro" id="IPR046796">
    <property type="entry name" value="Transposase_32_dom"/>
</dbReference>
<proteinExistence type="predicted"/>
<dbReference type="RefSeq" id="XP_004511140.1">
    <property type="nucleotide sequence ID" value="XM_004511083.1"/>
</dbReference>
<evidence type="ECO:0000313" key="3">
    <source>
        <dbReference type="Proteomes" id="UP000087171"/>
    </source>
</evidence>
<dbReference type="AlphaFoldDB" id="A0A1S2YWQ4"/>
<evidence type="ECO:0000256" key="1">
    <source>
        <dbReference type="SAM" id="MobiDB-lite"/>
    </source>
</evidence>
<evidence type="ECO:0000313" key="4">
    <source>
        <dbReference type="RefSeq" id="XP_004511140.1"/>
    </source>
</evidence>
<keyword evidence="3" id="KW-1185">Reference proteome</keyword>
<sequence length="486" mass="54542">MARIKMTAKRKTNHREPEENPEVYSSTDSEYHDETHSEGTCLNTIPSSQPSKSSSSPSFTKKTAKNSSSSTPIRRSSRIISGVVSSNKAIPQDNIVHIIHSDDSDTSLSAEPPQQPTPKKSISKASTPKKWQNKSVVNGKIIDLTDIKQGGFNVEEMVEQLGWTSFFKIDEPQYPRLVQGFYVAANGSKYSTSFSMVLKGVHMEINPTILCQILDICDEGADHLSERWLSRALITRTFVLEELLIKPPKPLVASNLRPICRILHNICVHSIAPRAGSFEKVTDLDIMIIHHLMTASPLHLGNVIFWFMLNVVLMGRSAPYGILLTKVFKFFKIPLEDEPSIKFNNTFSLKNIKQMKFEHENLTASKKRKVRESSTPSQNSEQDTIQPPPKETPSPLIQEPTSPLRHSPDITSNSLVQPSPPHEADPFPKDTFPPTPLQNMEEGDELYFDLNRSYPPSPMDMPMAFSPSVPMEEDVLPQPDLYCHNS</sequence>
<feature type="domain" description="Putative plant transposon protein" evidence="2">
    <location>
        <begin position="160"/>
        <end position="333"/>
    </location>
</feature>
<feature type="compositionally biased region" description="Polar residues" evidence="1">
    <location>
        <begin position="117"/>
        <end position="129"/>
    </location>
</feature>
<feature type="region of interest" description="Disordered" evidence="1">
    <location>
        <begin position="103"/>
        <end position="129"/>
    </location>
</feature>